<evidence type="ECO:0000256" key="1">
    <source>
        <dbReference type="SAM" id="MobiDB-lite"/>
    </source>
</evidence>
<dbReference type="Proteomes" id="UP001607302">
    <property type="component" value="Unassembled WGS sequence"/>
</dbReference>
<proteinExistence type="predicted"/>
<keyword evidence="3" id="KW-1185">Reference proteome</keyword>
<gene>
    <name evidence="2" type="ORF">V1478_016046</name>
</gene>
<reference evidence="2 3" key="1">
    <citation type="journal article" date="2024" name="Ann. Entomol. Soc. Am.">
        <title>Genomic analyses of the southern and eastern yellowjacket wasps (Hymenoptera: Vespidae) reveal evolutionary signatures of social life.</title>
        <authorList>
            <person name="Catto M.A."/>
            <person name="Caine P.B."/>
            <person name="Orr S.E."/>
            <person name="Hunt B.G."/>
            <person name="Goodisman M.A.D."/>
        </authorList>
    </citation>
    <scope>NUCLEOTIDE SEQUENCE [LARGE SCALE GENOMIC DNA]</scope>
    <source>
        <strain evidence="2">233</strain>
        <tissue evidence="2">Head and thorax</tissue>
    </source>
</reference>
<sequence>MQETSSGHPSRKRRHANDKDNTKGVGTRNLLWRVVHHEPPDATGWVPYQLSISYRPIVPTASPNMGYGDLSPSRRTSRYIGERSTKKNRIWGAALES</sequence>
<feature type="region of interest" description="Disordered" evidence="1">
    <location>
        <begin position="1"/>
        <end position="26"/>
    </location>
</feature>
<feature type="region of interest" description="Disordered" evidence="1">
    <location>
        <begin position="61"/>
        <end position="81"/>
    </location>
</feature>
<protein>
    <submittedName>
        <fullName evidence="2">Uncharacterized protein</fullName>
    </submittedName>
</protein>
<evidence type="ECO:0000313" key="2">
    <source>
        <dbReference type="EMBL" id="KAL2714861.1"/>
    </source>
</evidence>
<organism evidence="2 3">
    <name type="scientific">Vespula squamosa</name>
    <name type="common">Southern yellow jacket</name>
    <name type="synonym">Wasp</name>
    <dbReference type="NCBI Taxonomy" id="30214"/>
    <lineage>
        <taxon>Eukaryota</taxon>
        <taxon>Metazoa</taxon>
        <taxon>Ecdysozoa</taxon>
        <taxon>Arthropoda</taxon>
        <taxon>Hexapoda</taxon>
        <taxon>Insecta</taxon>
        <taxon>Pterygota</taxon>
        <taxon>Neoptera</taxon>
        <taxon>Endopterygota</taxon>
        <taxon>Hymenoptera</taxon>
        <taxon>Apocrita</taxon>
        <taxon>Aculeata</taxon>
        <taxon>Vespoidea</taxon>
        <taxon>Vespidae</taxon>
        <taxon>Vespinae</taxon>
        <taxon>Vespula</taxon>
    </lineage>
</organism>
<accession>A0ABD2A374</accession>
<dbReference type="AlphaFoldDB" id="A0ABD2A374"/>
<evidence type="ECO:0000313" key="3">
    <source>
        <dbReference type="Proteomes" id="UP001607302"/>
    </source>
</evidence>
<name>A0ABD2A374_VESSQ</name>
<dbReference type="EMBL" id="JAUDFV010000156">
    <property type="protein sequence ID" value="KAL2714861.1"/>
    <property type="molecule type" value="Genomic_DNA"/>
</dbReference>
<comment type="caution">
    <text evidence="2">The sequence shown here is derived from an EMBL/GenBank/DDBJ whole genome shotgun (WGS) entry which is preliminary data.</text>
</comment>
<feature type="non-terminal residue" evidence="2">
    <location>
        <position position="97"/>
    </location>
</feature>